<keyword evidence="2" id="KW-1185">Reference proteome</keyword>
<dbReference type="KEGG" id="vg:26622868"/>
<dbReference type="Proteomes" id="UP000202749">
    <property type="component" value="Segment"/>
</dbReference>
<dbReference type="OrthoDB" id="26965at10239"/>
<evidence type="ECO:0000313" key="1">
    <source>
        <dbReference type="EMBL" id="AKA61931.1"/>
    </source>
</evidence>
<name>A0A0G2SSG6_9CAUD</name>
<proteinExistence type="predicted"/>
<dbReference type="RefSeq" id="YP_009195487.1">
    <property type="nucleotide sequence ID" value="NC_028762.1"/>
</dbReference>
<gene>
    <name evidence="1" type="ORF">Pm5461_069</name>
</gene>
<sequence length="61" mass="7256">MVLHKDIINWEEVEKIVKRREDASKNIPQCPGCGTYQVQLVSWVQELKYKCRHCKTTFYKG</sequence>
<accession>A0A0G2SSG6</accession>
<dbReference type="GeneID" id="26622868"/>
<reference evidence="1 2" key="1">
    <citation type="submission" date="2015-03" db="EMBL/GenBank/DDBJ databases">
        <authorList>
            <person name="Melo L.D.R."/>
            <person name="Veiga P."/>
            <person name="Cerca N."/>
            <person name="Kropinski A.M."/>
            <person name="Azeredo J."/>
            <person name="Almeida C."/>
            <person name="Sillankorva S."/>
        </authorList>
    </citation>
    <scope>NUCLEOTIDE SEQUENCE [LARGE SCALE GENOMIC DNA]</scope>
</reference>
<dbReference type="EMBL" id="KP890823">
    <property type="protein sequence ID" value="AKA61931.1"/>
    <property type="molecule type" value="Genomic_DNA"/>
</dbReference>
<evidence type="ECO:0000313" key="2">
    <source>
        <dbReference type="Proteomes" id="UP000202749"/>
    </source>
</evidence>
<evidence type="ECO:0008006" key="3">
    <source>
        <dbReference type="Google" id="ProtNLM"/>
    </source>
</evidence>
<organism evidence="1 2">
    <name type="scientific">Proteus phage vB_PmiM_Pm5461</name>
    <dbReference type="NCBI Taxonomy" id="1636250"/>
    <lineage>
        <taxon>Viruses</taxon>
        <taxon>Duplodnaviria</taxon>
        <taxon>Heunggongvirae</taxon>
        <taxon>Uroviricota</taxon>
        <taxon>Caudoviricetes</taxon>
        <taxon>Pantevenvirales</taxon>
        <taxon>Straboviridae</taxon>
        <taxon>Bragavirus</taxon>
        <taxon>Bragavirus pm5461</taxon>
    </lineage>
</organism>
<protein>
    <recommendedName>
        <fullName evidence="3">Thioredoxin</fullName>
    </recommendedName>
</protein>